<dbReference type="PANTHER" id="PTHR42760">
    <property type="entry name" value="SHORT-CHAIN DEHYDROGENASES/REDUCTASES FAMILY MEMBER"/>
    <property type="match status" value="1"/>
</dbReference>
<dbReference type="SMART" id="SM00822">
    <property type="entry name" value="PKS_KR"/>
    <property type="match status" value="1"/>
</dbReference>
<dbReference type="Pfam" id="PF13561">
    <property type="entry name" value="adh_short_C2"/>
    <property type="match status" value="1"/>
</dbReference>
<comment type="caution">
    <text evidence="3">The sequence shown here is derived from an EMBL/GenBank/DDBJ whole genome shotgun (WGS) entry which is preliminary data.</text>
</comment>
<gene>
    <name evidence="3" type="ORF">DLJ53_01470</name>
</gene>
<dbReference type="InterPro" id="IPR020904">
    <property type="entry name" value="Sc_DH/Rdtase_CS"/>
</dbReference>
<keyword evidence="4" id="KW-1185">Reference proteome</keyword>
<dbReference type="InterPro" id="IPR002347">
    <property type="entry name" value="SDR_fam"/>
</dbReference>
<dbReference type="Proteomes" id="UP000249590">
    <property type="component" value="Unassembled WGS sequence"/>
</dbReference>
<dbReference type="PROSITE" id="PS00061">
    <property type="entry name" value="ADH_SHORT"/>
    <property type="match status" value="1"/>
</dbReference>
<dbReference type="InterPro" id="IPR057326">
    <property type="entry name" value="KR_dom"/>
</dbReference>
<sequence>MRGTERFSLAGRTALVTGASRGIGQAIAIGLAEAGADVVAVARSADGLAETRARIEKLHRTCHAIAADVTRPDAFAAHLEALAVTGIVPTILVNNAGVEEVAPSTDVSEALWEKIVGTNLKAAFFVAQAFARPLLADERPGAIINLGSLTSAVGIPTATPYTASKSGILGMTRALAAEWAPTIRVNAIGPGYFRTAMTEGFYKSRNWQAAMLGKIPMRRFGELDDLVGVSVFLASEASAYMTGQIVYVDGGTLAAL</sequence>
<organism evidence="3 4">
    <name type="scientific">Acuticoccus sediminis</name>
    <dbReference type="NCBI Taxonomy" id="2184697"/>
    <lineage>
        <taxon>Bacteria</taxon>
        <taxon>Pseudomonadati</taxon>
        <taxon>Pseudomonadota</taxon>
        <taxon>Alphaproteobacteria</taxon>
        <taxon>Hyphomicrobiales</taxon>
        <taxon>Amorphaceae</taxon>
        <taxon>Acuticoccus</taxon>
    </lineage>
</organism>
<dbReference type="GO" id="GO:0016616">
    <property type="term" value="F:oxidoreductase activity, acting on the CH-OH group of donors, NAD or NADP as acceptor"/>
    <property type="evidence" value="ECO:0007669"/>
    <property type="project" value="TreeGrafter"/>
</dbReference>
<dbReference type="PRINTS" id="PR00081">
    <property type="entry name" value="GDHRDH"/>
</dbReference>
<dbReference type="EMBL" id="QHHQ01000001">
    <property type="protein sequence ID" value="RAI03219.1"/>
    <property type="molecule type" value="Genomic_DNA"/>
</dbReference>
<dbReference type="SUPFAM" id="SSF51735">
    <property type="entry name" value="NAD(P)-binding Rossmann-fold domains"/>
    <property type="match status" value="1"/>
</dbReference>
<dbReference type="Gene3D" id="3.40.50.720">
    <property type="entry name" value="NAD(P)-binding Rossmann-like Domain"/>
    <property type="match status" value="1"/>
</dbReference>
<reference evidence="3 4" key="1">
    <citation type="submission" date="2018-05" db="EMBL/GenBank/DDBJ databases">
        <title>Acuticoccus sediminis sp. nov., isolated from deep-sea sediment of Indian Ocean.</title>
        <authorList>
            <person name="Liu X."/>
            <person name="Lai Q."/>
            <person name="Du Y."/>
            <person name="Sun F."/>
            <person name="Zhang X."/>
            <person name="Wang S."/>
            <person name="Shao Z."/>
        </authorList>
    </citation>
    <scope>NUCLEOTIDE SEQUENCE [LARGE SCALE GENOMIC DNA]</scope>
    <source>
        <strain evidence="3 4">PTG4-2</strain>
    </source>
</reference>
<dbReference type="PRINTS" id="PR00080">
    <property type="entry name" value="SDRFAMILY"/>
</dbReference>
<dbReference type="FunFam" id="3.40.50.720:FF:000084">
    <property type="entry name" value="Short-chain dehydrogenase reductase"/>
    <property type="match status" value="1"/>
</dbReference>
<evidence type="ECO:0000256" key="1">
    <source>
        <dbReference type="ARBA" id="ARBA00006484"/>
    </source>
</evidence>
<name>A0A8B2P3R5_9HYPH</name>
<protein>
    <submittedName>
        <fullName evidence="3">2-deoxy-D-gluconate 3-dehydrogenase</fullName>
    </submittedName>
</protein>
<feature type="domain" description="Ketoreductase" evidence="2">
    <location>
        <begin position="12"/>
        <end position="191"/>
    </location>
</feature>
<accession>A0A8B2P3R5</accession>
<evidence type="ECO:0000313" key="4">
    <source>
        <dbReference type="Proteomes" id="UP000249590"/>
    </source>
</evidence>
<evidence type="ECO:0000259" key="2">
    <source>
        <dbReference type="SMART" id="SM00822"/>
    </source>
</evidence>
<comment type="similarity">
    <text evidence="1">Belongs to the short-chain dehydrogenases/reductases (SDR) family.</text>
</comment>
<dbReference type="OrthoDB" id="7255009at2"/>
<proteinExistence type="inferred from homology"/>
<dbReference type="AlphaFoldDB" id="A0A8B2P3R5"/>
<dbReference type="InterPro" id="IPR036291">
    <property type="entry name" value="NAD(P)-bd_dom_sf"/>
</dbReference>
<evidence type="ECO:0000313" key="3">
    <source>
        <dbReference type="EMBL" id="RAI03219.1"/>
    </source>
</evidence>
<dbReference type="RefSeq" id="WP_111341705.1">
    <property type="nucleotide sequence ID" value="NZ_QHHQ01000001.1"/>
</dbReference>